<sequence>MPLNIVQRRLLYHAVRLDPFPPDYESLAITRAYFGQEWVRPIDKYNNNRLLQKHIPSGPQKVKFVLICLRYGYSGSFLADGKILTRWNADVAKPMAWPTLFDAAASNRVHT</sequence>
<evidence type="ECO:0000313" key="1">
    <source>
        <dbReference type="EMBL" id="KAJ9103041.1"/>
    </source>
</evidence>
<dbReference type="Proteomes" id="UP001230649">
    <property type="component" value="Unassembled WGS sequence"/>
</dbReference>
<name>A0ACC2VV78_9TREE</name>
<accession>A0ACC2VV78</accession>
<reference evidence="1" key="1">
    <citation type="submission" date="2023-04" db="EMBL/GenBank/DDBJ databases">
        <title>Draft Genome sequencing of Naganishia species isolated from polar environments using Oxford Nanopore Technology.</title>
        <authorList>
            <person name="Leo P."/>
            <person name="Venkateswaran K."/>
        </authorList>
    </citation>
    <scope>NUCLEOTIDE SEQUENCE</scope>
    <source>
        <strain evidence="1">MNA-CCFEE 5262</strain>
    </source>
</reference>
<keyword evidence="2" id="KW-1185">Reference proteome</keyword>
<organism evidence="1 2">
    <name type="scientific">Naganishia adeliensis</name>
    <dbReference type="NCBI Taxonomy" id="92952"/>
    <lineage>
        <taxon>Eukaryota</taxon>
        <taxon>Fungi</taxon>
        <taxon>Dikarya</taxon>
        <taxon>Basidiomycota</taxon>
        <taxon>Agaricomycotina</taxon>
        <taxon>Tremellomycetes</taxon>
        <taxon>Filobasidiales</taxon>
        <taxon>Filobasidiaceae</taxon>
        <taxon>Naganishia</taxon>
    </lineage>
</organism>
<protein>
    <submittedName>
        <fullName evidence="1">Uncharacterized protein</fullName>
    </submittedName>
</protein>
<evidence type="ECO:0000313" key="2">
    <source>
        <dbReference type="Proteomes" id="UP001230649"/>
    </source>
</evidence>
<gene>
    <name evidence="1" type="ORF">QFC20_004850</name>
</gene>
<proteinExistence type="predicted"/>
<dbReference type="EMBL" id="JASBWS010000060">
    <property type="protein sequence ID" value="KAJ9103041.1"/>
    <property type="molecule type" value="Genomic_DNA"/>
</dbReference>
<comment type="caution">
    <text evidence="1">The sequence shown here is derived from an EMBL/GenBank/DDBJ whole genome shotgun (WGS) entry which is preliminary data.</text>
</comment>